<feature type="compositionally biased region" description="Low complexity" evidence="1">
    <location>
        <begin position="482"/>
        <end position="505"/>
    </location>
</feature>
<dbReference type="EMBL" id="JACVVK020000315">
    <property type="protein sequence ID" value="KAK7478858.1"/>
    <property type="molecule type" value="Genomic_DNA"/>
</dbReference>
<evidence type="ECO:0000256" key="1">
    <source>
        <dbReference type="SAM" id="MobiDB-lite"/>
    </source>
</evidence>
<sequence>MSVHQPQPFSASNPPYPAPLPNSPPSFPPPSPDDSLPLPDHYPEPYVEVEAESHPRSSRTSATLETGATLVYCSTSHVTPPTGDVRSDVTQLPGRGEVTAKGPVIVDETKEGIRRITDKYAAPETLLRNSAGSVSHDSYRLSSASGQGTPSVQVYRPDSPAHSLRPISTNSTSTPPLPSTPTSVSPHPDSRLHMAGNTGSRGSLQGVGSSAFSDASSDISDSSSVPPWAANEGGRVKSVSGVSATSLGEGVTEHDVQQVEMFYKSHKSDVIVCHSLANLYFGSAVASSSTPSLVTSQGSFPASGSESWDFVSTGIPLLVLDSGKHHRTRQLSIVLAEKGTGFVLWRDVVSHLTRYTCPHANFHTLRVSADNNKLAGLSFDDSKAAADFAATFQQMTSDPNDDLLMLSKKGKKKKKKEESKKVKYKPPKKTDISQPCCFQHVTKLERPQMGGILPPPPPNGFPPHATSSSMSSLSDAFHDRLALSTSRARSQSSELSLASSGRSDQ</sequence>
<accession>A0ABD0JW96</accession>
<feature type="region of interest" description="Disordered" evidence="1">
    <location>
        <begin position="1"/>
        <end position="96"/>
    </location>
</feature>
<feature type="compositionally biased region" description="Polar residues" evidence="1">
    <location>
        <begin position="132"/>
        <end position="152"/>
    </location>
</feature>
<feature type="compositionally biased region" description="Polar residues" evidence="1">
    <location>
        <begin position="197"/>
        <end position="208"/>
    </location>
</feature>
<dbReference type="InterPro" id="IPR011993">
    <property type="entry name" value="PH-like_dom_sf"/>
</dbReference>
<dbReference type="InterPro" id="IPR039142">
    <property type="entry name" value="NRF1/Ewg"/>
</dbReference>
<name>A0ABD0JW96_9CAEN</name>
<evidence type="ECO:0000259" key="2">
    <source>
        <dbReference type="PROSITE" id="PS50229"/>
    </source>
</evidence>
<reference evidence="3 4" key="1">
    <citation type="journal article" date="2023" name="Sci. Data">
        <title>Genome assembly of the Korean intertidal mud-creeper Batillaria attramentaria.</title>
        <authorList>
            <person name="Patra A.K."/>
            <person name="Ho P.T."/>
            <person name="Jun S."/>
            <person name="Lee S.J."/>
            <person name="Kim Y."/>
            <person name="Won Y.J."/>
        </authorList>
    </citation>
    <scope>NUCLEOTIDE SEQUENCE [LARGE SCALE GENOMIC DNA]</scope>
    <source>
        <strain evidence="3">Wonlab-2016</strain>
    </source>
</reference>
<dbReference type="AlphaFoldDB" id="A0ABD0JW96"/>
<proteinExistence type="predicted"/>
<dbReference type="Gene3D" id="2.30.29.30">
    <property type="entry name" value="Pleckstrin-homology domain (PH domain)/Phosphotyrosine-binding domain (PTB)"/>
    <property type="match status" value="1"/>
</dbReference>
<feature type="compositionally biased region" description="Pro residues" evidence="1">
    <location>
        <begin position="14"/>
        <end position="32"/>
    </location>
</feature>
<comment type="caution">
    <text evidence="3">The sequence shown here is derived from an EMBL/GenBank/DDBJ whole genome shotgun (WGS) entry which is preliminary data.</text>
</comment>
<feature type="region of interest" description="Disordered" evidence="1">
    <location>
        <begin position="399"/>
        <end position="505"/>
    </location>
</feature>
<protein>
    <recommendedName>
        <fullName evidence="2">WH1 domain-containing protein</fullName>
    </recommendedName>
</protein>
<dbReference type="PROSITE" id="PS50229">
    <property type="entry name" value="WH1"/>
    <property type="match status" value="1"/>
</dbReference>
<gene>
    <name evidence="3" type="ORF">BaRGS_00029839</name>
</gene>
<feature type="compositionally biased region" description="Low complexity" evidence="1">
    <location>
        <begin position="166"/>
        <end position="187"/>
    </location>
</feature>
<evidence type="ECO:0000313" key="3">
    <source>
        <dbReference type="EMBL" id="KAK7478858.1"/>
    </source>
</evidence>
<evidence type="ECO:0000313" key="4">
    <source>
        <dbReference type="Proteomes" id="UP001519460"/>
    </source>
</evidence>
<keyword evidence="4" id="KW-1185">Reference proteome</keyword>
<feature type="domain" description="WH1" evidence="2">
    <location>
        <begin position="264"/>
        <end position="399"/>
    </location>
</feature>
<organism evidence="3 4">
    <name type="scientific">Batillaria attramentaria</name>
    <dbReference type="NCBI Taxonomy" id="370345"/>
    <lineage>
        <taxon>Eukaryota</taxon>
        <taxon>Metazoa</taxon>
        <taxon>Spiralia</taxon>
        <taxon>Lophotrochozoa</taxon>
        <taxon>Mollusca</taxon>
        <taxon>Gastropoda</taxon>
        <taxon>Caenogastropoda</taxon>
        <taxon>Sorbeoconcha</taxon>
        <taxon>Cerithioidea</taxon>
        <taxon>Batillariidae</taxon>
        <taxon>Batillaria</taxon>
    </lineage>
</organism>
<feature type="region of interest" description="Disordered" evidence="1">
    <location>
        <begin position="132"/>
        <end position="236"/>
    </location>
</feature>
<feature type="compositionally biased region" description="Polar residues" evidence="1">
    <location>
        <begin position="58"/>
        <end position="79"/>
    </location>
</feature>
<dbReference type="Proteomes" id="UP001519460">
    <property type="component" value="Unassembled WGS sequence"/>
</dbReference>
<feature type="compositionally biased region" description="Low complexity" evidence="1">
    <location>
        <begin position="209"/>
        <end position="224"/>
    </location>
</feature>
<dbReference type="PANTHER" id="PTHR20338">
    <property type="entry name" value="NUCLEAR RESPIRATORY FACTOR 1"/>
    <property type="match status" value="1"/>
</dbReference>
<dbReference type="InterPro" id="IPR000697">
    <property type="entry name" value="WH1/EVH1_dom"/>
</dbReference>